<gene>
    <name evidence="1" type="ORF">CO661_12070</name>
</gene>
<evidence type="ECO:0000313" key="2">
    <source>
        <dbReference type="Proteomes" id="UP000220353"/>
    </source>
</evidence>
<reference evidence="1 2" key="1">
    <citation type="submission" date="2017-09" db="EMBL/GenBank/DDBJ databases">
        <title>Comparative genomics of rhizobia isolated from Phaseolus vulgaris in China.</title>
        <authorList>
            <person name="Tong W."/>
        </authorList>
    </citation>
    <scope>NUCLEOTIDE SEQUENCE [LARGE SCALE GENOMIC DNA]</scope>
    <source>
        <strain evidence="1 2">PCH1</strain>
    </source>
</reference>
<dbReference type="Proteomes" id="UP000220353">
    <property type="component" value="Unassembled WGS sequence"/>
</dbReference>
<dbReference type="EMBL" id="NWTC01000008">
    <property type="protein sequence ID" value="PDT47470.1"/>
    <property type="molecule type" value="Genomic_DNA"/>
</dbReference>
<protein>
    <recommendedName>
        <fullName evidence="3">Peptidase S24/S26A/S26B/S26C domain-containing protein</fullName>
    </recommendedName>
</protein>
<proteinExistence type="predicted"/>
<organism evidence="1 2">
    <name type="scientific">Rhizobium fredii</name>
    <name type="common">Sinorhizobium fredii</name>
    <dbReference type="NCBI Taxonomy" id="380"/>
    <lineage>
        <taxon>Bacteria</taxon>
        <taxon>Pseudomonadati</taxon>
        <taxon>Pseudomonadota</taxon>
        <taxon>Alphaproteobacteria</taxon>
        <taxon>Hyphomicrobiales</taxon>
        <taxon>Rhizobiaceae</taxon>
        <taxon>Sinorhizobium/Ensifer group</taxon>
        <taxon>Sinorhizobium</taxon>
    </lineage>
</organism>
<name>A0A2A6LYU3_RHIFR</name>
<dbReference type="AlphaFoldDB" id="A0A2A6LYU3"/>
<dbReference type="SUPFAM" id="SSF51306">
    <property type="entry name" value="LexA/Signal peptidase"/>
    <property type="match status" value="1"/>
</dbReference>
<sequence length="122" mass="13057">MTSANALTSAPAEAVLSSRFRVHPVLGDAMEPTLRGGRDYVLLAPVTSYEGEGVYLLDIGPGVDLFRVSNAFDGSGGLRLTRENPLYGGSTVGREQFNEVVVGIVVADIRARDERFLMGAKQ</sequence>
<accession>A0A2A6LYU3</accession>
<evidence type="ECO:0008006" key="3">
    <source>
        <dbReference type="Google" id="ProtNLM"/>
    </source>
</evidence>
<dbReference type="RefSeq" id="WP_097586868.1">
    <property type="nucleotide sequence ID" value="NZ_NWTC01000008.1"/>
</dbReference>
<comment type="caution">
    <text evidence="1">The sequence shown here is derived from an EMBL/GenBank/DDBJ whole genome shotgun (WGS) entry which is preliminary data.</text>
</comment>
<evidence type="ECO:0000313" key="1">
    <source>
        <dbReference type="EMBL" id="PDT47470.1"/>
    </source>
</evidence>
<dbReference type="InterPro" id="IPR036286">
    <property type="entry name" value="LexA/Signal_pep-like_sf"/>
</dbReference>